<protein>
    <recommendedName>
        <fullName evidence="3">BadF-type ATPase</fullName>
    </recommendedName>
</protein>
<dbReference type="PANTHER" id="PTHR43190:SF3">
    <property type="entry name" value="N-ACETYL-D-GLUCOSAMINE KINASE"/>
    <property type="match status" value="1"/>
</dbReference>
<evidence type="ECO:0008006" key="3">
    <source>
        <dbReference type="Google" id="ProtNLM"/>
    </source>
</evidence>
<dbReference type="InterPro" id="IPR052519">
    <property type="entry name" value="Euk-type_GlcNAc_Kinase"/>
</dbReference>
<dbReference type="Gene3D" id="1.10.720.160">
    <property type="match status" value="1"/>
</dbReference>
<sequence length="283" mass="32172">MIAVIFSGSRYADWRLAEKGRIAFGFRTSGINPYIQDERYILQLLNKNTNLINNAEKIRKIYFFGAGASSTERQEKIEKVFQQFFKNAKIKVSHDVLASAISTFGDEKGIIGIIGSGSNAAYYTGKKVLENNFGLGYILADEGSTNWLGKQLLKDFLTEVMPSGLREKLLLKHALDRKTILEKTYNSPNPNIFLTSFADFIYENRDDAYMCQVIKNGLSKYVKTYLVPLSEQYPDAVFNFTGSVADNYGEWLKDAVKEYHLPIGMIVKEPVQNLVKYYLNKNK</sequence>
<evidence type="ECO:0000313" key="1">
    <source>
        <dbReference type="EMBL" id="MBE8712436.1"/>
    </source>
</evidence>
<accession>A0A928YNU6</accession>
<dbReference type="SUPFAM" id="SSF53067">
    <property type="entry name" value="Actin-like ATPase domain"/>
    <property type="match status" value="2"/>
</dbReference>
<dbReference type="InterPro" id="IPR043129">
    <property type="entry name" value="ATPase_NBD"/>
</dbReference>
<comment type="caution">
    <text evidence="1">The sequence shown here is derived from an EMBL/GenBank/DDBJ whole genome shotgun (WGS) entry which is preliminary data.</text>
</comment>
<dbReference type="PANTHER" id="PTHR43190">
    <property type="entry name" value="N-ACETYL-D-GLUCOSAMINE KINASE"/>
    <property type="match status" value="1"/>
</dbReference>
<reference evidence="1" key="1">
    <citation type="submission" date="2018-02" db="EMBL/GenBank/DDBJ databases">
        <authorList>
            <person name="Vasarhelyi B.M."/>
            <person name="Deshmukh S."/>
            <person name="Balint B."/>
            <person name="Kukolya J."/>
        </authorList>
    </citation>
    <scope>NUCLEOTIDE SEQUENCE</scope>
    <source>
        <strain evidence="1">KB22</strain>
    </source>
</reference>
<evidence type="ECO:0000313" key="2">
    <source>
        <dbReference type="Proteomes" id="UP000616201"/>
    </source>
</evidence>
<proteinExistence type="predicted"/>
<dbReference type="EMBL" id="PRDK01000001">
    <property type="protein sequence ID" value="MBE8712436.1"/>
    <property type="molecule type" value="Genomic_DNA"/>
</dbReference>
<dbReference type="AlphaFoldDB" id="A0A928YNU6"/>
<organism evidence="1 2">
    <name type="scientific">Sphingobacterium hungaricum</name>
    <dbReference type="NCBI Taxonomy" id="2082723"/>
    <lineage>
        <taxon>Bacteria</taxon>
        <taxon>Pseudomonadati</taxon>
        <taxon>Bacteroidota</taxon>
        <taxon>Sphingobacteriia</taxon>
        <taxon>Sphingobacteriales</taxon>
        <taxon>Sphingobacteriaceae</taxon>
        <taxon>Sphingobacterium</taxon>
    </lineage>
</organism>
<dbReference type="Proteomes" id="UP000616201">
    <property type="component" value="Unassembled WGS sequence"/>
</dbReference>
<dbReference type="Gene3D" id="3.30.420.40">
    <property type="match status" value="2"/>
</dbReference>
<keyword evidence="2" id="KW-1185">Reference proteome</keyword>
<dbReference type="RefSeq" id="WP_196934771.1">
    <property type="nucleotide sequence ID" value="NZ_MU158698.1"/>
</dbReference>
<name>A0A928YNU6_9SPHI</name>
<gene>
    <name evidence="1" type="ORF">C4F49_01910</name>
</gene>